<reference evidence="1" key="1">
    <citation type="journal article" date="2014" name="Nat. Commun.">
        <title>The emerging biofuel crop Camelina sativa retains a highly undifferentiated hexaploid genome structure.</title>
        <authorList>
            <person name="Kagale S."/>
            <person name="Koh C."/>
            <person name="Nixon J."/>
            <person name="Bollina V."/>
            <person name="Clarke W.E."/>
            <person name="Tuteja R."/>
            <person name="Spillane C."/>
            <person name="Robinson S.J."/>
            <person name="Links M.G."/>
            <person name="Clarke C."/>
            <person name="Higgins E.E."/>
            <person name="Huebert T."/>
            <person name="Sharpe A.G."/>
            <person name="Parkin I.A."/>
        </authorList>
    </citation>
    <scope>NUCLEOTIDE SEQUENCE [LARGE SCALE GENOMIC DNA]</scope>
    <source>
        <strain evidence="1">cv. DH55</strain>
    </source>
</reference>
<dbReference type="PANTHER" id="PTHR33710:SF77">
    <property type="entry name" value="DNASE I-LIKE SUPERFAMILY PROTEIN"/>
    <property type="match status" value="1"/>
</dbReference>
<reference evidence="2" key="2">
    <citation type="submission" date="2025-08" db="UniProtKB">
        <authorList>
            <consortium name="RefSeq"/>
        </authorList>
    </citation>
    <scope>IDENTIFICATION</scope>
    <source>
        <tissue evidence="2">Leaf</tissue>
    </source>
</reference>
<organism evidence="1 2">
    <name type="scientific">Camelina sativa</name>
    <name type="common">False flax</name>
    <name type="synonym">Myagrum sativum</name>
    <dbReference type="NCBI Taxonomy" id="90675"/>
    <lineage>
        <taxon>Eukaryota</taxon>
        <taxon>Viridiplantae</taxon>
        <taxon>Streptophyta</taxon>
        <taxon>Embryophyta</taxon>
        <taxon>Tracheophyta</taxon>
        <taxon>Spermatophyta</taxon>
        <taxon>Magnoliopsida</taxon>
        <taxon>eudicotyledons</taxon>
        <taxon>Gunneridae</taxon>
        <taxon>Pentapetalae</taxon>
        <taxon>rosids</taxon>
        <taxon>malvids</taxon>
        <taxon>Brassicales</taxon>
        <taxon>Brassicaceae</taxon>
        <taxon>Camelineae</taxon>
        <taxon>Camelina</taxon>
    </lineage>
</organism>
<dbReference type="InterPro" id="IPR036691">
    <property type="entry name" value="Endo/exonu/phosph_ase_sf"/>
</dbReference>
<keyword evidence="1" id="KW-1185">Reference proteome</keyword>
<dbReference type="GeneID" id="104733698"/>
<evidence type="ECO:0000313" key="1">
    <source>
        <dbReference type="Proteomes" id="UP000694864"/>
    </source>
</evidence>
<protein>
    <submittedName>
        <fullName evidence="2">Uncharacterized protein LOC104733698</fullName>
    </submittedName>
</protein>
<accession>A0ABM1QQX8</accession>
<dbReference type="RefSeq" id="XP_019089166.1">
    <property type="nucleotide sequence ID" value="XM_019233621.1"/>
</dbReference>
<dbReference type="Proteomes" id="UP000694864">
    <property type="component" value="Chromosome 12"/>
</dbReference>
<evidence type="ECO:0000313" key="2">
    <source>
        <dbReference type="RefSeq" id="XP_019089166.1"/>
    </source>
</evidence>
<proteinExistence type="predicted"/>
<name>A0ABM1QQX8_CAMSA</name>
<dbReference type="Gene3D" id="3.60.10.10">
    <property type="entry name" value="Endonuclease/exonuclease/phosphatase"/>
    <property type="match status" value="1"/>
</dbReference>
<dbReference type="PANTHER" id="PTHR33710">
    <property type="entry name" value="BNAC02G09200D PROTEIN"/>
    <property type="match status" value="1"/>
</dbReference>
<dbReference type="SUPFAM" id="SSF56219">
    <property type="entry name" value="DNase I-like"/>
    <property type="match status" value="1"/>
</dbReference>
<sequence>MVNGDFNEILHPSETSKQAIIRSTSAMRVFGECLADTSLFDLLFQGPCFTWSNHQEIDPIGKKLDRCLVNGNWINVFPTSHCSFKAPEFSDHAPCIINIFTKPPDFGTRPFKFFNLLTKHPSFLDTVKAAWVEAGEKASTLCAFAFKLKLLKRPLKSLCKANYSEIEKESLRENWVLLRLAEESFFRQRSRIKWLAEGDFNTAFFHMTMKMRNGINAVKYLVRPDGSRVESAKDIHTYVVEYFEGILGSVKGQFCPQLHKFLESLNMPICSQTQQGLLLAPITLEIIKEVLSGMP</sequence>
<gene>
    <name evidence="2" type="primary">LOC104733698</name>
</gene>